<dbReference type="Gene3D" id="2.70.70.10">
    <property type="entry name" value="Glucose Permease (Domain IIA)"/>
    <property type="match status" value="1"/>
</dbReference>
<dbReference type="InterPro" id="IPR011055">
    <property type="entry name" value="Dup_hybrid_motif"/>
</dbReference>
<proteinExistence type="predicted"/>
<feature type="domain" description="M23ase beta-sheet core" evidence="3">
    <location>
        <begin position="333"/>
        <end position="428"/>
    </location>
</feature>
<dbReference type="EMBL" id="EF100190">
    <property type="protein sequence ID" value="ABL60944.1"/>
    <property type="molecule type" value="Genomic_DNA"/>
</dbReference>
<gene>
    <name evidence="4" type="ORF">ALOHA_HF1019P19.07c</name>
</gene>
<keyword evidence="1" id="KW-0732">Signal</keyword>
<dbReference type="Pfam" id="PF01551">
    <property type="entry name" value="Peptidase_M23"/>
    <property type="match status" value="1"/>
</dbReference>
<dbReference type="InterPro" id="IPR016047">
    <property type="entry name" value="M23ase_b-sheet_dom"/>
</dbReference>
<dbReference type="CDD" id="cd12797">
    <property type="entry name" value="M23_peptidase"/>
    <property type="match status" value="1"/>
</dbReference>
<reference evidence="4" key="2">
    <citation type="journal article" date="2007" name="Proc. Natl. Acad. Sci. U.S.A.">
        <title>Proteorhodopsin photosystem gene expression enables photophosphorylation in a heterologous host.</title>
        <authorList>
            <person name="Martinez A."/>
            <person name="Bradley A.S."/>
            <person name="Waldbauer J.R."/>
            <person name="Summons R.E."/>
            <person name="Delong E.F."/>
        </authorList>
    </citation>
    <scope>NUCLEOTIDE SEQUENCE</scope>
</reference>
<evidence type="ECO:0000256" key="1">
    <source>
        <dbReference type="ARBA" id="ARBA00022729"/>
    </source>
</evidence>
<evidence type="ECO:0000313" key="4">
    <source>
        <dbReference type="EMBL" id="ABL60944.1"/>
    </source>
</evidence>
<dbReference type="AlphaFoldDB" id="A4GID4"/>
<evidence type="ECO:0000256" key="2">
    <source>
        <dbReference type="SAM" id="MobiDB-lite"/>
    </source>
</evidence>
<feature type="region of interest" description="Disordered" evidence="2">
    <location>
        <begin position="140"/>
        <end position="159"/>
    </location>
</feature>
<dbReference type="InterPro" id="IPR050570">
    <property type="entry name" value="Cell_wall_metabolism_enzyme"/>
</dbReference>
<sequence>MFSWVIHKLASVLPPAVDSDSEHMRFSTTHNRLFLRETRFLFLSANGPIEFCLRPTHIISGVTGGLGLTVLILLAPALPNLPSFSSLSSHSLIKQLATRIPMTFEQTDPKDAKTAWPPLLEDSVTTTLLYPHLPSFDGQTHLPGLDNVSEQKSPLKENNEQKTSLLALQQEIIIEAEQYSDIEEPNDELVSSLSALQKDSNLELAERKVNVVATPVARPAPEPMDPEFASFDGLHNPPLQTPEIKLHRRFAKVLKEVERIKIMLDKLGITPDSEPEQWNPALAAAEEHVPALYLYRDSWRELLNMLPLQAPLRYYYVTSPYGMRTNKKTGVTRFHHGVDLAGTWKAKLRPPASGIVTFSGRDGGFGKVVRVQHAHGIETVYAHLSSVLVSKGSFVTTQDILGTMGNTGHSDGMHLHYEIRIDGKSKDPEDFFTYGHKLTITGALSGEM</sequence>
<reference evidence="4" key="1">
    <citation type="journal article" date="2007" name="Environ. Microbiol.">
        <title>Proteorhodopsin photosystem gene clusters exhibit co-evolutionary trends and shared ancestry among diverse marine microbial phyla.</title>
        <authorList>
            <person name="McCarren J."/>
            <person name="Delong E.F."/>
        </authorList>
    </citation>
    <scope>NUCLEOTIDE SEQUENCE</scope>
</reference>
<dbReference type="PANTHER" id="PTHR21666:SF289">
    <property type="entry name" value="L-ALA--D-GLU ENDOPEPTIDASE"/>
    <property type="match status" value="1"/>
</dbReference>
<name>A4GID4_9BACT</name>
<dbReference type="GO" id="GO:0004222">
    <property type="term" value="F:metalloendopeptidase activity"/>
    <property type="evidence" value="ECO:0007669"/>
    <property type="project" value="TreeGrafter"/>
</dbReference>
<dbReference type="PANTHER" id="PTHR21666">
    <property type="entry name" value="PEPTIDASE-RELATED"/>
    <property type="match status" value="1"/>
</dbReference>
<protein>
    <submittedName>
        <fullName evidence="4">Peptidase</fullName>
    </submittedName>
</protein>
<accession>A4GID4</accession>
<dbReference type="SUPFAM" id="SSF51261">
    <property type="entry name" value="Duplicated hybrid motif"/>
    <property type="match status" value="1"/>
</dbReference>
<organism evidence="4">
    <name type="scientific">uncultured marine bacterium HF10_19P19</name>
    <dbReference type="NCBI Taxonomy" id="413067"/>
    <lineage>
        <taxon>Bacteria</taxon>
        <taxon>environmental samples</taxon>
    </lineage>
</organism>
<evidence type="ECO:0000259" key="3">
    <source>
        <dbReference type="Pfam" id="PF01551"/>
    </source>
</evidence>